<dbReference type="GO" id="GO:0005080">
    <property type="term" value="F:protein kinase C binding"/>
    <property type="evidence" value="ECO:0007669"/>
    <property type="project" value="TreeGrafter"/>
</dbReference>
<dbReference type="Gene3D" id="3.30.60.90">
    <property type="match status" value="2"/>
</dbReference>
<dbReference type="GO" id="GO:0007032">
    <property type="term" value="P:endosome organization"/>
    <property type="evidence" value="ECO:0007669"/>
    <property type="project" value="TreeGrafter"/>
</dbReference>
<dbReference type="SUPFAM" id="SSF57850">
    <property type="entry name" value="RING/U-box"/>
    <property type="match status" value="2"/>
</dbReference>
<evidence type="ECO:0000259" key="6">
    <source>
        <dbReference type="PROSITE" id="PS50135"/>
    </source>
</evidence>
<name>A0AAV5GIW6_9BASI</name>
<dbReference type="GO" id="GO:0000423">
    <property type="term" value="P:mitophagy"/>
    <property type="evidence" value="ECO:0007669"/>
    <property type="project" value="TreeGrafter"/>
</dbReference>
<dbReference type="GO" id="GO:0044753">
    <property type="term" value="C:amphisome"/>
    <property type="evidence" value="ECO:0007669"/>
    <property type="project" value="TreeGrafter"/>
</dbReference>
<proteinExistence type="predicted"/>
<evidence type="ECO:0000256" key="1">
    <source>
        <dbReference type="ARBA" id="ARBA00022723"/>
    </source>
</evidence>
<dbReference type="PANTHER" id="PTHR15090:SF0">
    <property type="entry name" value="SEQUESTOSOME-1"/>
    <property type="match status" value="1"/>
</dbReference>
<gene>
    <name evidence="7" type="ORF">Rhopal_003132-T1</name>
</gene>
<feature type="compositionally biased region" description="Basic and acidic residues" evidence="5">
    <location>
        <begin position="220"/>
        <end position="239"/>
    </location>
</feature>
<dbReference type="PROSITE" id="PS50135">
    <property type="entry name" value="ZF_ZZ_2"/>
    <property type="match status" value="1"/>
</dbReference>
<dbReference type="InterPro" id="IPR052260">
    <property type="entry name" value="Autophagy_Rcpt_SigReg"/>
</dbReference>
<dbReference type="Proteomes" id="UP001342314">
    <property type="component" value="Unassembled WGS sequence"/>
</dbReference>
<dbReference type="CDD" id="cd05992">
    <property type="entry name" value="PB1"/>
    <property type="match status" value="1"/>
</dbReference>
<feature type="compositionally biased region" description="Pro residues" evidence="5">
    <location>
        <begin position="302"/>
        <end position="312"/>
    </location>
</feature>
<feature type="compositionally biased region" description="Low complexity" evidence="5">
    <location>
        <begin position="333"/>
        <end position="351"/>
    </location>
</feature>
<evidence type="ECO:0000313" key="7">
    <source>
        <dbReference type="EMBL" id="GJN90133.1"/>
    </source>
</evidence>
<dbReference type="GO" id="GO:0008270">
    <property type="term" value="F:zinc ion binding"/>
    <property type="evidence" value="ECO:0007669"/>
    <property type="project" value="UniProtKB-KW"/>
</dbReference>
<feature type="region of interest" description="Disordered" evidence="5">
    <location>
        <begin position="115"/>
        <end position="259"/>
    </location>
</feature>
<feature type="compositionally biased region" description="Basic and acidic residues" evidence="5">
    <location>
        <begin position="192"/>
        <end position="206"/>
    </location>
</feature>
<dbReference type="AlphaFoldDB" id="A0AAV5GIW6"/>
<feature type="compositionally biased region" description="Polar residues" evidence="5">
    <location>
        <begin position="207"/>
        <end position="219"/>
    </location>
</feature>
<dbReference type="PROSITE" id="PS01357">
    <property type="entry name" value="ZF_ZZ_1"/>
    <property type="match status" value="1"/>
</dbReference>
<feature type="compositionally biased region" description="Pro residues" evidence="5">
    <location>
        <begin position="320"/>
        <end position="332"/>
    </location>
</feature>
<dbReference type="GO" id="GO:0035973">
    <property type="term" value="P:aggrephagy"/>
    <property type="evidence" value="ECO:0007669"/>
    <property type="project" value="TreeGrafter"/>
</dbReference>
<keyword evidence="8" id="KW-1185">Reference proteome</keyword>
<evidence type="ECO:0000256" key="5">
    <source>
        <dbReference type="SAM" id="MobiDB-lite"/>
    </source>
</evidence>
<comment type="caution">
    <text evidence="7">The sequence shown here is derived from an EMBL/GenBank/DDBJ whole genome shotgun (WGS) entry which is preliminary data.</text>
</comment>
<protein>
    <recommendedName>
        <fullName evidence="6">ZZ-type domain-containing protein</fullName>
    </recommendedName>
</protein>
<dbReference type="InterPro" id="IPR000433">
    <property type="entry name" value="Znf_ZZ"/>
</dbReference>
<dbReference type="InterPro" id="IPR043145">
    <property type="entry name" value="Znf_ZZ_sf"/>
</dbReference>
<evidence type="ECO:0000256" key="4">
    <source>
        <dbReference type="PROSITE-ProRule" id="PRU00228"/>
    </source>
</evidence>
<keyword evidence="3" id="KW-0862">Zinc</keyword>
<keyword evidence="2 4" id="KW-0863">Zinc-finger</keyword>
<dbReference type="SUPFAM" id="SSF54277">
    <property type="entry name" value="CAD &amp; PB1 domains"/>
    <property type="match status" value="1"/>
</dbReference>
<feature type="domain" description="ZZ-type" evidence="6">
    <location>
        <begin position="724"/>
        <end position="781"/>
    </location>
</feature>
<dbReference type="EMBL" id="BQKY01000006">
    <property type="protein sequence ID" value="GJN90133.1"/>
    <property type="molecule type" value="Genomic_DNA"/>
</dbReference>
<dbReference type="GO" id="GO:0016235">
    <property type="term" value="C:aggresome"/>
    <property type="evidence" value="ECO:0007669"/>
    <property type="project" value="TreeGrafter"/>
</dbReference>
<reference evidence="7 8" key="1">
    <citation type="submission" date="2021-12" db="EMBL/GenBank/DDBJ databases">
        <title>High titer production of polyol ester of fatty acids by Rhodotorula paludigena BS15 towards product separation-free biomass refinery.</title>
        <authorList>
            <person name="Mano J."/>
            <person name="Ono H."/>
            <person name="Tanaka T."/>
            <person name="Naito K."/>
            <person name="Sushida H."/>
            <person name="Ike M."/>
            <person name="Tokuyasu K."/>
            <person name="Kitaoka M."/>
        </authorList>
    </citation>
    <scope>NUCLEOTIDE SEQUENCE [LARGE SCALE GENOMIC DNA]</scope>
    <source>
        <strain evidence="7 8">BS15</strain>
    </source>
</reference>
<feature type="region of interest" description="Disordered" evidence="5">
    <location>
        <begin position="299"/>
        <end position="416"/>
    </location>
</feature>
<dbReference type="SMART" id="SM00291">
    <property type="entry name" value="ZnF_ZZ"/>
    <property type="match status" value="2"/>
</dbReference>
<keyword evidence="1" id="KW-0479">Metal-binding</keyword>
<sequence length="806" mass="86047">MVRLTVKASLAGSGYPRRVTFPGEAFALARSFSLQPGSFRLAYLDDDNERIEVASTADLREALDYFSTDASSSASSSSGWFGKGHGASTEIASITLKLEILVEYDGPALSDTTSSVYSFGDGPPSRRGSSSAGSDVGAGWQRAAWPRPASRSRVAKSRARPASLSGSSDGGSDGWLREQAYSRSRGQQDAAAARDDREDDDWERRTVSSVSQPFDTSRPSFDEAPSRNAYDHYASHDTSRIPPPHENGSHDALFPNFARGRFSHHPHPYPPAPLEPLIPSRASPYQYLPPHGSPHGFGWSHFPPPPLPPPPQHGFAGLFPPHPGFYPPPPLHRPGSSLPSLSNGSGPSLQSDFGPSPTPSQRERARDLFASSSEEGSIDGGSESGQGEDARTSYTVTTSSEDAGEEAEGGGEARDEKCVRCDKALVGARFVCAVCEAYLLCQECEGLPPLLPSSTSSETHDDSHILLKVPASVASSIDPRAIDLARARASSLASASGSSGSAGTAAPEPTEGVADYWNWWASWYSTLPPVPPHPSHPPPPPPSSWYPPSALSVPPPPPAPTRAPSAPPATLAHLASLTPSSAASSAVSYTRPSRPPLRFPYPSHGVSCSSCSRTIPGPDSSFGEPLPPGSVEQGVRWLCANCPTMPSVDFTHHDSSHAFLRITHPIRRPLPSVKALLPLLYLPSPTTSGADGASDLVDLRSEAGRTSIDDGVAETGRADEEIVHDRVVCDACDRYIRGPWLRCCHCPQSFDLCEPCLLSGASLHAGHNPSHVFVKLRRKVDLPQLSRLTRLETRRPRGLLEVDLYA</sequence>
<organism evidence="7 8">
    <name type="scientific">Rhodotorula paludigena</name>
    <dbReference type="NCBI Taxonomy" id="86838"/>
    <lineage>
        <taxon>Eukaryota</taxon>
        <taxon>Fungi</taxon>
        <taxon>Dikarya</taxon>
        <taxon>Basidiomycota</taxon>
        <taxon>Pucciniomycotina</taxon>
        <taxon>Microbotryomycetes</taxon>
        <taxon>Sporidiobolales</taxon>
        <taxon>Sporidiobolaceae</taxon>
        <taxon>Rhodotorula</taxon>
    </lineage>
</organism>
<dbReference type="PANTHER" id="PTHR15090">
    <property type="entry name" value="SEQUESTOSOME 1-RELATED"/>
    <property type="match status" value="1"/>
</dbReference>
<feature type="compositionally biased region" description="Low complexity" evidence="5">
    <location>
        <begin position="118"/>
        <end position="152"/>
    </location>
</feature>
<evidence type="ECO:0000256" key="3">
    <source>
        <dbReference type="ARBA" id="ARBA00022833"/>
    </source>
</evidence>
<accession>A0AAV5GIW6</accession>
<evidence type="ECO:0000256" key="2">
    <source>
        <dbReference type="ARBA" id="ARBA00022771"/>
    </source>
</evidence>
<evidence type="ECO:0000313" key="8">
    <source>
        <dbReference type="Proteomes" id="UP001342314"/>
    </source>
</evidence>
<dbReference type="GO" id="GO:0070530">
    <property type="term" value="F:K63-linked polyubiquitin modification-dependent protein binding"/>
    <property type="evidence" value="ECO:0007669"/>
    <property type="project" value="TreeGrafter"/>
</dbReference>
<feature type="compositionally biased region" description="Polar residues" evidence="5">
    <location>
        <begin position="392"/>
        <end position="401"/>
    </location>
</feature>